<organism evidence="4">
    <name type="scientific">OCS116 cluster bacterium</name>
    <dbReference type="NCBI Taxonomy" id="2030921"/>
    <lineage>
        <taxon>Bacteria</taxon>
        <taxon>Pseudomonadati</taxon>
        <taxon>Pseudomonadota</taxon>
        <taxon>Alphaproteobacteria</taxon>
        <taxon>OCS116 cluster</taxon>
    </lineage>
</organism>
<dbReference type="InterPro" id="IPR041483">
    <property type="entry name" value="TetR_C_34"/>
</dbReference>
<dbReference type="PROSITE" id="PS50977">
    <property type="entry name" value="HTH_TETR_2"/>
    <property type="match status" value="1"/>
</dbReference>
<gene>
    <name evidence="4" type="ORF">COB13_15475</name>
</gene>
<protein>
    <recommendedName>
        <fullName evidence="3">HTH tetR-type domain-containing protein</fullName>
    </recommendedName>
</protein>
<dbReference type="AlphaFoldDB" id="A0A2A4YS34"/>
<dbReference type="InterPro" id="IPR009057">
    <property type="entry name" value="Homeodomain-like_sf"/>
</dbReference>
<evidence type="ECO:0000256" key="1">
    <source>
        <dbReference type="ARBA" id="ARBA00023125"/>
    </source>
</evidence>
<dbReference type="EMBL" id="NVUS01000028">
    <property type="protein sequence ID" value="PCI97616.1"/>
    <property type="molecule type" value="Genomic_DNA"/>
</dbReference>
<accession>A0A2A4YS34</accession>
<comment type="caution">
    <text evidence="4">The sequence shown here is derived from an EMBL/GenBank/DDBJ whole genome shotgun (WGS) entry which is preliminary data.</text>
</comment>
<dbReference type="GO" id="GO:0003677">
    <property type="term" value="F:DNA binding"/>
    <property type="evidence" value="ECO:0007669"/>
    <property type="project" value="UniProtKB-UniRule"/>
</dbReference>
<feature type="domain" description="HTH tetR-type" evidence="3">
    <location>
        <begin position="1"/>
        <end position="49"/>
    </location>
</feature>
<name>A0A2A4YS34_9PROT</name>
<evidence type="ECO:0000259" key="3">
    <source>
        <dbReference type="PROSITE" id="PS50977"/>
    </source>
</evidence>
<keyword evidence="1 2" id="KW-0238">DNA-binding</keyword>
<proteinExistence type="predicted"/>
<feature type="DNA-binding region" description="H-T-H motif" evidence="2">
    <location>
        <begin position="12"/>
        <end position="31"/>
    </location>
</feature>
<dbReference type="InterPro" id="IPR001647">
    <property type="entry name" value="HTH_TetR"/>
</dbReference>
<dbReference type="Gene3D" id="1.10.357.10">
    <property type="entry name" value="Tetracycline Repressor, domain 2"/>
    <property type="match status" value="1"/>
</dbReference>
<dbReference type="SUPFAM" id="SSF46689">
    <property type="entry name" value="Homeodomain-like"/>
    <property type="match status" value="1"/>
</dbReference>
<evidence type="ECO:0000256" key="2">
    <source>
        <dbReference type="PROSITE-ProRule" id="PRU00335"/>
    </source>
</evidence>
<reference key="1">
    <citation type="submission" date="2017-08" db="EMBL/GenBank/DDBJ databases">
        <title>A dynamic microbial community with high functional redundancy inhabits the cold, oxic subseafloor aquifer.</title>
        <authorList>
            <person name="Tully B.J."/>
            <person name="Wheat C.G."/>
            <person name="Glazer B.T."/>
            <person name="Huber J.A."/>
        </authorList>
    </citation>
    <scope>NUCLEOTIDE SEQUENCE [LARGE SCALE GENOMIC DNA]</scope>
</reference>
<sequence length="189" mass="21450">MLLVKGAFPLPSVNQIIARASVAKGTVYLYFTSKEEIYLSLLAQYFDGFTKGFLDIIEQSEAGNLIDNFSAGFIEFADQQPKAVYLASIVPLILENNVSDDYLIGFKKSLNASSQEISMAMAKVVQSERHQEIFIRFLQSYSLFLASWQHCNPPSHVRDLMHEHGLDGLIYDFSVEFKAQMHRTWVDLI</sequence>
<dbReference type="Pfam" id="PF17929">
    <property type="entry name" value="TetR_C_34"/>
    <property type="match status" value="1"/>
</dbReference>
<reference evidence="4" key="2">
    <citation type="journal article" date="2018" name="ISME J.">
        <title>A dynamic microbial community with high functional redundancy inhabits the cold, oxic subseafloor aquifer.</title>
        <authorList>
            <person name="Tully B.J."/>
            <person name="Wheat C.G."/>
            <person name="Glazer B.T."/>
            <person name="Huber J.A."/>
        </authorList>
    </citation>
    <scope>NUCLEOTIDE SEQUENCE</scope>
    <source>
        <strain evidence="4">NORP83</strain>
    </source>
</reference>
<evidence type="ECO:0000313" key="4">
    <source>
        <dbReference type="EMBL" id="PCI97616.1"/>
    </source>
</evidence>
<dbReference type="Pfam" id="PF00440">
    <property type="entry name" value="TetR_N"/>
    <property type="match status" value="1"/>
</dbReference>